<dbReference type="Proteomes" id="UP000291822">
    <property type="component" value="Unassembled WGS sequence"/>
</dbReference>
<keyword evidence="3" id="KW-1185">Reference proteome</keyword>
<protein>
    <submittedName>
        <fullName evidence="2">Glycosyltransferase</fullName>
    </submittedName>
</protein>
<organism evidence="2 3">
    <name type="scientific">Dyella soli</name>
    <dbReference type="NCBI Taxonomy" id="522319"/>
    <lineage>
        <taxon>Bacteria</taxon>
        <taxon>Pseudomonadati</taxon>
        <taxon>Pseudomonadota</taxon>
        <taxon>Gammaproteobacteria</taxon>
        <taxon>Lysobacterales</taxon>
        <taxon>Rhodanobacteraceae</taxon>
        <taxon>Dyella</taxon>
    </lineage>
</organism>
<keyword evidence="2" id="KW-0808">Transferase</keyword>
<dbReference type="PANTHER" id="PTHR12526:SF637">
    <property type="entry name" value="GLYCOSYLTRANSFERASE EPSF-RELATED"/>
    <property type="match status" value="1"/>
</dbReference>
<dbReference type="RefSeq" id="WP_131408018.1">
    <property type="nucleotide sequence ID" value="NZ_SJTG01000002.1"/>
</dbReference>
<dbReference type="CDD" id="cd03801">
    <property type="entry name" value="GT4_PimA-like"/>
    <property type="match status" value="1"/>
</dbReference>
<dbReference type="PANTHER" id="PTHR12526">
    <property type="entry name" value="GLYCOSYLTRANSFERASE"/>
    <property type="match status" value="1"/>
</dbReference>
<comment type="caution">
    <text evidence="2">The sequence shown here is derived from an EMBL/GenBank/DDBJ whole genome shotgun (WGS) entry which is preliminary data.</text>
</comment>
<feature type="domain" description="Glycosyl transferase family 1" evidence="1">
    <location>
        <begin position="191"/>
        <end position="344"/>
    </location>
</feature>
<proteinExistence type="predicted"/>
<reference evidence="2 3" key="1">
    <citation type="submission" date="2019-02" db="EMBL/GenBank/DDBJ databases">
        <title>Dyella amyloliquefaciens sp. nov., isolated from forest soil.</title>
        <authorList>
            <person name="Gao Z.-H."/>
            <person name="Qiu L.-H."/>
        </authorList>
    </citation>
    <scope>NUCLEOTIDE SEQUENCE [LARGE SCALE GENOMIC DNA]</scope>
    <source>
        <strain evidence="2 3">KACC 12747</strain>
    </source>
</reference>
<dbReference type="Pfam" id="PF00534">
    <property type="entry name" value="Glycos_transf_1"/>
    <property type="match status" value="1"/>
</dbReference>
<accession>A0A4R0YXI3</accession>
<dbReference type="InterPro" id="IPR001296">
    <property type="entry name" value="Glyco_trans_1"/>
</dbReference>
<dbReference type="EMBL" id="SJTG01000002">
    <property type="protein sequence ID" value="TCI10214.1"/>
    <property type="molecule type" value="Genomic_DNA"/>
</dbReference>
<gene>
    <name evidence="2" type="ORF">EZM97_15015</name>
</gene>
<sequence length="375" mass="40804">MHVAQINVLPVPAHIRPTDIFEQWPSLADVAEAVASAGTRVSVIQAATCDERISRNGIDYHFTRVHPRDGASRRGRHYAGVLEAIKADVLHVHSLGAGEDAFAVSRCLPQLPIILQDHADRVPRWWRRPQCRRWYRAASGVAFSAPELAQPFLASGLLGASTRLFAIPESSSRFTQGSRARAWAETGLYGDPCVVWVGHLSPGKDPLTVLEGVAQAALQLPNLQLWCAFGSAPLLAEVQQRIERDPRLAGRVHLVGKVPHARVESMMRAADLFVSGSLAESCGYALLEAMACGVTPVVTNIPAFRALTGGGFIGKLWPRGQPARLAEALIDAAANRPSPERVRAYFDATLSFAAVGRQWADAYAQVLDERPRRAR</sequence>
<dbReference type="AlphaFoldDB" id="A0A4R0YXI3"/>
<evidence type="ECO:0000313" key="3">
    <source>
        <dbReference type="Proteomes" id="UP000291822"/>
    </source>
</evidence>
<dbReference type="SUPFAM" id="SSF53756">
    <property type="entry name" value="UDP-Glycosyltransferase/glycogen phosphorylase"/>
    <property type="match status" value="1"/>
</dbReference>
<dbReference type="GO" id="GO:1901135">
    <property type="term" value="P:carbohydrate derivative metabolic process"/>
    <property type="evidence" value="ECO:0007669"/>
    <property type="project" value="UniProtKB-ARBA"/>
</dbReference>
<evidence type="ECO:0000259" key="1">
    <source>
        <dbReference type="Pfam" id="PF00534"/>
    </source>
</evidence>
<name>A0A4R0YXI3_9GAMM</name>
<dbReference type="Gene3D" id="3.40.50.2000">
    <property type="entry name" value="Glycogen Phosphorylase B"/>
    <property type="match status" value="2"/>
</dbReference>
<evidence type="ECO:0000313" key="2">
    <source>
        <dbReference type="EMBL" id="TCI10214.1"/>
    </source>
</evidence>
<dbReference type="GO" id="GO:0016757">
    <property type="term" value="F:glycosyltransferase activity"/>
    <property type="evidence" value="ECO:0007669"/>
    <property type="project" value="InterPro"/>
</dbReference>